<dbReference type="Proteomes" id="UP000575083">
    <property type="component" value="Unassembled WGS sequence"/>
</dbReference>
<dbReference type="PROSITE" id="PS51387">
    <property type="entry name" value="FAD_PCMH"/>
    <property type="match status" value="1"/>
</dbReference>
<dbReference type="GO" id="GO:0008720">
    <property type="term" value="F:D-lactate dehydrogenase (NAD+) activity"/>
    <property type="evidence" value="ECO:0007669"/>
    <property type="project" value="TreeGrafter"/>
</dbReference>
<dbReference type="InterPro" id="IPR016169">
    <property type="entry name" value="FAD-bd_PCMH_sub2"/>
</dbReference>
<dbReference type="GO" id="GO:0071949">
    <property type="term" value="F:FAD binding"/>
    <property type="evidence" value="ECO:0007669"/>
    <property type="project" value="InterPro"/>
</dbReference>
<dbReference type="GO" id="GO:1903457">
    <property type="term" value="P:lactate catabolic process"/>
    <property type="evidence" value="ECO:0007669"/>
    <property type="project" value="TreeGrafter"/>
</dbReference>
<reference evidence="5 6" key="1">
    <citation type="submission" date="2020-08" db="EMBL/GenBank/DDBJ databases">
        <title>Functional genomics of gut bacteria from endangered species of beetles.</title>
        <authorList>
            <person name="Carlos-Shanley C."/>
        </authorList>
    </citation>
    <scope>NUCLEOTIDE SEQUENCE [LARGE SCALE GENOMIC DNA]</scope>
    <source>
        <strain evidence="5 6">S00198</strain>
    </source>
</reference>
<feature type="domain" description="FAD-binding PCMH-type" evidence="4">
    <location>
        <begin position="37"/>
        <end position="228"/>
    </location>
</feature>
<evidence type="ECO:0000313" key="6">
    <source>
        <dbReference type="Proteomes" id="UP000575083"/>
    </source>
</evidence>
<dbReference type="SUPFAM" id="SSF55103">
    <property type="entry name" value="FAD-linked oxidases, C-terminal domain"/>
    <property type="match status" value="1"/>
</dbReference>
<dbReference type="RefSeq" id="WP_184858819.1">
    <property type="nucleotide sequence ID" value="NZ_JACHLK010000006.1"/>
</dbReference>
<accession>A0A7X0UA76</accession>
<evidence type="ECO:0000313" key="5">
    <source>
        <dbReference type="EMBL" id="MBB6560609.1"/>
    </source>
</evidence>
<dbReference type="Pfam" id="PF01565">
    <property type="entry name" value="FAD_binding_4"/>
    <property type="match status" value="1"/>
</dbReference>
<evidence type="ECO:0000259" key="4">
    <source>
        <dbReference type="PROSITE" id="PS51387"/>
    </source>
</evidence>
<dbReference type="GO" id="GO:0004458">
    <property type="term" value="F:D-lactate dehydrogenase (cytochrome) activity"/>
    <property type="evidence" value="ECO:0007669"/>
    <property type="project" value="TreeGrafter"/>
</dbReference>
<dbReference type="Gene3D" id="3.40.462.10">
    <property type="entry name" value="FAD-linked oxidases, C-terminal domain"/>
    <property type="match status" value="1"/>
</dbReference>
<dbReference type="PANTHER" id="PTHR11748">
    <property type="entry name" value="D-LACTATE DEHYDROGENASE"/>
    <property type="match status" value="1"/>
</dbReference>
<evidence type="ECO:0000256" key="2">
    <source>
        <dbReference type="ARBA" id="ARBA00022630"/>
    </source>
</evidence>
<keyword evidence="3" id="KW-0274">FAD</keyword>
<dbReference type="PANTHER" id="PTHR11748:SF111">
    <property type="entry name" value="D-LACTATE DEHYDROGENASE, MITOCHONDRIAL-RELATED"/>
    <property type="match status" value="1"/>
</dbReference>
<dbReference type="InterPro" id="IPR036318">
    <property type="entry name" value="FAD-bd_PCMH-like_sf"/>
</dbReference>
<keyword evidence="6" id="KW-1185">Reference proteome</keyword>
<dbReference type="InterPro" id="IPR006094">
    <property type="entry name" value="Oxid_FAD_bind_N"/>
</dbReference>
<evidence type="ECO:0000256" key="1">
    <source>
        <dbReference type="ARBA" id="ARBA00008000"/>
    </source>
</evidence>
<keyword evidence="2" id="KW-0285">Flavoprotein</keyword>
<sequence>MNAVPHPEQALNRALAEWRTLLGADGVLAAQAAAERYGAGGARTIPAALRPTAAASVAPIVRIAAQHRIRLHPVSTGRNWGYGGACPPSDHCVVLDLSRLNRIIAVDAELGTVTLEPGVTQGQLRAHLDQLGLPFMVPTTGAGTSTSLVGNALERGYGITPHADHFDAVIALEAVLPDGSLYRPRLATLGGERMVPGYKWGIGPYLDGLFSQSNFGVVTQMTIALARRPPHVEAFYIFLDRPDQLAPAIVALRGLLRSVGGVMGGVNILNGYRLASMACPYPAGPLARGEPLQAQELSALLQAHRLGAYLVVGSVYSEAPVARAAIAAIRRGFAHCSGRSVSLTRRKAVLLQRLALRFPRLGARLGLGQDQATRMLSALNLMEGIPDDLALRLPYWKTGAPLPDDLPRDLLNGERGLIWYAPLVPMVPDTVLAFEAMVHRVCLAHGFEPLITLTSLSERCFDSSVPLLFDGRSPAETERAWRCFDALFDEGRQLGIVPYRVGSQAFHKLEGGDDPALALARRLRQSLDPDGILSPGRYNL</sequence>
<organism evidence="5 6">
    <name type="scientific">Acidovorax soli</name>
    <dbReference type="NCBI Taxonomy" id="592050"/>
    <lineage>
        <taxon>Bacteria</taxon>
        <taxon>Pseudomonadati</taxon>
        <taxon>Pseudomonadota</taxon>
        <taxon>Betaproteobacteria</taxon>
        <taxon>Burkholderiales</taxon>
        <taxon>Comamonadaceae</taxon>
        <taxon>Acidovorax</taxon>
    </lineage>
</organism>
<comment type="caution">
    <text evidence="5">The sequence shown here is derived from an EMBL/GenBank/DDBJ whole genome shotgun (WGS) entry which is preliminary data.</text>
</comment>
<protein>
    <submittedName>
        <fullName evidence="5">FAD/FMN-containing dehydrogenase</fullName>
    </submittedName>
</protein>
<dbReference type="InterPro" id="IPR016170">
    <property type="entry name" value="Cytok_DH_C_sf"/>
</dbReference>
<name>A0A7X0UA76_9BURK</name>
<dbReference type="Gene3D" id="3.30.43.10">
    <property type="entry name" value="Uridine Diphospho-n-acetylenolpyruvylglucosamine Reductase, domain 2"/>
    <property type="match status" value="1"/>
</dbReference>
<proteinExistence type="inferred from homology"/>
<dbReference type="EMBL" id="JACHLK010000006">
    <property type="protein sequence ID" value="MBB6560609.1"/>
    <property type="molecule type" value="Genomic_DNA"/>
</dbReference>
<dbReference type="InterPro" id="IPR016166">
    <property type="entry name" value="FAD-bd_PCMH"/>
</dbReference>
<dbReference type="SUPFAM" id="SSF56176">
    <property type="entry name" value="FAD-binding/transporter-associated domain-like"/>
    <property type="match status" value="1"/>
</dbReference>
<dbReference type="InterPro" id="IPR016167">
    <property type="entry name" value="FAD-bd_PCMH_sub1"/>
</dbReference>
<dbReference type="Gene3D" id="3.30.465.10">
    <property type="match status" value="1"/>
</dbReference>
<comment type="similarity">
    <text evidence="1">Belongs to the FAD-binding oxidoreductase/transferase type 4 family.</text>
</comment>
<dbReference type="InterPro" id="IPR016164">
    <property type="entry name" value="FAD-linked_Oxase-like_C"/>
</dbReference>
<dbReference type="AlphaFoldDB" id="A0A7X0UA76"/>
<evidence type="ECO:0000256" key="3">
    <source>
        <dbReference type="ARBA" id="ARBA00022827"/>
    </source>
</evidence>
<gene>
    <name evidence="5" type="ORF">HNP48_003285</name>
</gene>